<dbReference type="InterPro" id="IPR059100">
    <property type="entry name" value="TSP3_bac"/>
</dbReference>
<dbReference type="InterPro" id="IPR044016">
    <property type="entry name" value="Big_13"/>
</dbReference>
<dbReference type="PANTHER" id="PTHR34677">
    <property type="match status" value="1"/>
</dbReference>
<evidence type="ECO:0000256" key="2">
    <source>
        <dbReference type="ARBA" id="ARBA00022525"/>
    </source>
</evidence>
<dbReference type="Pfam" id="PF19077">
    <property type="entry name" value="Big_13"/>
    <property type="match status" value="7"/>
</dbReference>
<feature type="region of interest" description="Disordered" evidence="5">
    <location>
        <begin position="1515"/>
        <end position="1576"/>
    </location>
</feature>
<evidence type="ECO:0000313" key="8">
    <source>
        <dbReference type="Proteomes" id="UP000563426"/>
    </source>
</evidence>
<evidence type="ECO:0000313" key="7">
    <source>
        <dbReference type="EMBL" id="NOK36994.1"/>
    </source>
</evidence>
<keyword evidence="3" id="KW-0732">Signal</keyword>
<evidence type="ECO:0000256" key="5">
    <source>
        <dbReference type="SAM" id="MobiDB-lite"/>
    </source>
</evidence>
<feature type="domain" description="Bacterial Ig-like" evidence="6">
    <location>
        <begin position="1101"/>
        <end position="1177"/>
    </location>
</feature>
<proteinExistence type="predicted"/>
<dbReference type="Gene3D" id="2.60.40.10">
    <property type="entry name" value="Immunoglobulins"/>
    <property type="match status" value="9"/>
</dbReference>
<dbReference type="PANTHER" id="PTHR34677:SF3">
    <property type="entry name" value="BACTERIAL IG-LIKE DOMAIN-CONTAINING PROTEIN"/>
    <property type="match status" value="1"/>
</dbReference>
<name>A0A7Y4KQD2_9BACT</name>
<dbReference type="NCBIfam" id="NF033510">
    <property type="entry name" value="Ca_tandemer"/>
    <property type="match status" value="6"/>
</dbReference>
<evidence type="ECO:0000259" key="6">
    <source>
        <dbReference type="Pfam" id="PF19077"/>
    </source>
</evidence>
<reference evidence="7 8" key="1">
    <citation type="submission" date="2020-05" db="EMBL/GenBank/DDBJ databases">
        <authorList>
            <person name="Whitworth D."/>
        </authorList>
    </citation>
    <scope>NUCLEOTIDE SEQUENCE [LARGE SCALE GENOMIC DNA]</scope>
    <source>
        <strain evidence="7 8">AB043B</strain>
    </source>
</reference>
<feature type="domain" description="Bacterial Ig-like" evidence="6">
    <location>
        <begin position="730"/>
        <end position="809"/>
    </location>
</feature>
<keyword evidence="2" id="KW-0964">Secreted</keyword>
<feature type="region of interest" description="Disordered" evidence="5">
    <location>
        <begin position="1090"/>
        <end position="1115"/>
    </location>
</feature>
<protein>
    <submittedName>
        <fullName evidence="7">DUF11 domain-containing protein</fullName>
    </submittedName>
</protein>
<evidence type="ECO:0000256" key="3">
    <source>
        <dbReference type="ARBA" id="ARBA00022729"/>
    </source>
</evidence>
<feature type="domain" description="Bacterial Ig-like" evidence="6">
    <location>
        <begin position="923"/>
        <end position="991"/>
    </location>
</feature>
<accession>A0A7Y4KQD2</accession>
<evidence type="ECO:0000256" key="1">
    <source>
        <dbReference type="ARBA" id="ARBA00004613"/>
    </source>
</evidence>
<dbReference type="Proteomes" id="UP000563426">
    <property type="component" value="Unassembled WGS sequence"/>
</dbReference>
<dbReference type="EMBL" id="JABFJV010000197">
    <property type="protein sequence ID" value="NOK36994.1"/>
    <property type="molecule type" value="Genomic_DNA"/>
</dbReference>
<gene>
    <name evidence="7" type="ORF">HMI49_27695</name>
</gene>
<feature type="region of interest" description="Disordered" evidence="5">
    <location>
        <begin position="501"/>
        <end position="530"/>
    </location>
</feature>
<organism evidence="7 8">
    <name type="scientific">Corallococcus exercitus</name>
    <dbReference type="NCBI Taxonomy" id="2316736"/>
    <lineage>
        <taxon>Bacteria</taxon>
        <taxon>Pseudomonadati</taxon>
        <taxon>Myxococcota</taxon>
        <taxon>Myxococcia</taxon>
        <taxon>Myxococcales</taxon>
        <taxon>Cystobacterineae</taxon>
        <taxon>Myxococcaceae</taxon>
        <taxon>Corallococcus</taxon>
    </lineage>
</organism>
<dbReference type="InterPro" id="IPR013783">
    <property type="entry name" value="Ig-like_fold"/>
</dbReference>
<feature type="domain" description="Bacterial Ig-like" evidence="6">
    <location>
        <begin position="822"/>
        <end position="900"/>
    </location>
</feature>
<comment type="caution">
    <text evidence="7">The sequence shown here is derived from an EMBL/GenBank/DDBJ whole genome shotgun (WGS) entry which is preliminary data.</text>
</comment>
<feature type="domain" description="Bacterial Ig-like" evidence="6">
    <location>
        <begin position="1279"/>
        <end position="1353"/>
    </location>
</feature>
<keyword evidence="8" id="KW-1185">Reference proteome</keyword>
<dbReference type="SUPFAM" id="SSF49299">
    <property type="entry name" value="PKD domain"/>
    <property type="match status" value="1"/>
</dbReference>
<sequence>MDSRDATPFSGGLPVLVRTIAFLLPWMLALLPGSTSAYTTWYKSVQHGDFVLIGNTLAQDCREGVPAPLVGTVGPCGDNIGDVAADVHWWTDGVTAIADLSVAPQDARSQAMLVLPAGAVVTYARLYWSAVTEVLPPVGSAIVVDGTVTLSRPGAFSTQLTATSSSGSSTPGPTGYTSYDASVDVTALVKFRGPGPYQLSGVSALDFRGIAGPQPHAAWWMVVFYELASEPRRQLHFYEITGTTSSTVWITDFASSAQGHPAKMGVTGFKGTASVNGAELVFNGRSLRDSQNPATDFFNSTRSVLGVARSEEGDLPRLTGTPGSMGGLDLDVVDITAGLKLGQSPISIQMQSQDVDNRLSGIVLSIDMWAPDFSRTVKRVRPLSSHPDGLPRPGEELEYTIETTNLGEDPGAQTVLVDPLPWEVTFVPGSLKITAGANAGALTDAPGDDPGEYDAERRQVQVRLGTGADAVQGGVIGKAETAVVVFRVTLAPGTAGRTIENRATLSSTGSSGLPRKDYSSVPPTGSGATRVRVGAPAVPTVTSPVDGSFVGTRTPTFTGTAEAGTTVSVVESATLICTAQVGPSGDWSCTSQVSLFTGQHDFVVRVADAIGTQSGILHIYFDVNPNLPPAPTVTAPAPDAFLPTHTPRFSGTYPYSGRIIVRKGTQTLCTATIDSYTYEWSCESSVRLAEGLHSYTVRATLSTISSVTTGGWLTVDVTLPESPLISTPASNARINTRVPLFTGTAEPGGTVTVTWKTRELCTALADAVTGAWSCRSRLRLNSGSTDVTATVRDRAGNESYESWRPFVVDAAPLVLISPAQAQTVNTAFPTFQGTAEPEGLVEVWMLPPNVRACQTTAQASGSWSCTSTVELLQGNQFATVYVTDPAGLVSSSPTRSFTVDSVAPSAPVLSSPTPGQSLPTASLTLQGTAEAGSFVAVHEGTTLLCEATTRSTGDWACALVSLAEGVHTLTFTARDAAQNTGPASTATFTVDLQAPATPGITAPLPGQMLVQATPVFQGTAEPGSTVTVHEGSRVLCTAVSHEASGAWACTALPLADGAYTSTVTASDPAGNRSPPGTVSFTVDTTRPDAPAILHPRSNEPIATASPRITGTSEPGGSVSVVLDEVTTLGPIPVSEQGTWSHEVPLPLTDGLHTLSAFTVDAAGNAGPSVALTFFVDTVAPDTELTRVPAQASNSARATFEFSSTGGGTRYECSLDAEDFVSCGSPFVLDALSEGEHLLAVRAVDAAGNRDPSPAGYTWTVDLSAPSMPVITSPAIGAIFNGEGPVYAGTAEPGAQVRLFLDGTIQGGVVASAMGAWSFGSGLTVSSGLHTVSVTATDAVGNVSPEARVTFSVDRDAPETALSASVPVLSNSPEASFTFSSEDSRATFECRFDTGAFTSCIPPLSRSGLTDGTYTVQVRAVDMAGNVDPTPASFTWTVDRTAPDTFIRSGPPADDAPLLATFELGSDETGVTYLCSLDDSAFIACGSPAEFSVAPGRHTLVVRARDAAGNVDGSAASWSWTATDDGDHDGLSDEDESHHGTDPRNPDTDGDGVSDGNEVKRGTDPRTPDDGDLRGHGCSTGGAGGWLPLALGLLALPFLGRRRRGF</sequence>
<evidence type="ECO:0000256" key="4">
    <source>
        <dbReference type="ARBA" id="ARBA00022837"/>
    </source>
</evidence>
<dbReference type="Pfam" id="PF18884">
    <property type="entry name" value="TSP3_bac"/>
    <property type="match status" value="2"/>
</dbReference>
<feature type="domain" description="Bacterial Ig-like" evidence="6">
    <location>
        <begin position="552"/>
        <end position="614"/>
    </location>
</feature>
<feature type="domain" description="Bacterial Ig-like" evidence="6">
    <location>
        <begin position="1011"/>
        <end position="1084"/>
    </location>
</feature>
<dbReference type="NCBIfam" id="TIGR01451">
    <property type="entry name" value="B_ant_repeat"/>
    <property type="match status" value="1"/>
</dbReference>
<feature type="compositionally biased region" description="Basic and acidic residues" evidence="5">
    <location>
        <begin position="1556"/>
        <end position="1574"/>
    </location>
</feature>
<feature type="compositionally biased region" description="Polar residues" evidence="5">
    <location>
        <begin position="501"/>
        <end position="511"/>
    </location>
</feature>
<feature type="compositionally biased region" description="Basic and acidic residues" evidence="5">
    <location>
        <begin position="1527"/>
        <end position="1546"/>
    </location>
</feature>
<keyword evidence="4" id="KW-0106">Calcium</keyword>
<comment type="subcellular location">
    <subcellularLocation>
        <location evidence="1">Secreted</location>
    </subcellularLocation>
</comment>
<dbReference type="InterPro" id="IPR035986">
    <property type="entry name" value="PKD_dom_sf"/>
</dbReference>
<dbReference type="InterPro" id="IPR047589">
    <property type="entry name" value="DUF11_rpt"/>
</dbReference>
<dbReference type="RefSeq" id="WP_171437160.1">
    <property type="nucleotide sequence ID" value="NZ_JABFJV010000197.1"/>
</dbReference>